<keyword evidence="5" id="KW-1185">Reference proteome</keyword>
<reference evidence="4" key="1">
    <citation type="submission" date="2019-10" db="EMBL/GenBank/DDBJ databases">
        <title>The sequence and de novo assembly of the wild yak genome.</title>
        <authorList>
            <person name="Liu Y."/>
        </authorList>
    </citation>
    <scope>NUCLEOTIDE SEQUENCE [LARGE SCALE GENOMIC DNA]</scope>
    <source>
        <strain evidence="4">WY2019</strain>
    </source>
</reference>
<dbReference type="SUPFAM" id="SSF50353">
    <property type="entry name" value="Cytokine"/>
    <property type="match status" value="1"/>
</dbReference>
<evidence type="ECO:0000256" key="3">
    <source>
        <dbReference type="RuleBase" id="RU049442"/>
    </source>
</evidence>
<dbReference type="InterPro" id="IPR002209">
    <property type="entry name" value="Fibroblast_GF_fam"/>
</dbReference>
<dbReference type="PRINTS" id="PR00262">
    <property type="entry name" value="IL1HBGF"/>
</dbReference>
<dbReference type="GO" id="GO:0008083">
    <property type="term" value="F:growth factor activity"/>
    <property type="evidence" value="ECO:0007669"/>
    <property type="project" value="UniProtKB-KW"/>
</dbReference>
<evidence type="ECO:0000313" key="5">
    <source>
        <dbReference type="Proteomes" id="UP000322234"/>
    </source>
</evidence>
<dbReference type="Proteomes" id="UP000322234">
    <property type="component" value="Unassembled WGS sequence"/>
</dbReference>
<evidence type="ECO:0000313" key="4">
    <source>
        <dbReference type="EMBL" id="MXQ96977.1"/>
    </source>
</evidence>
<dbReference type="Gene3D" id="2.80.10.50">
    <property type="match status" value="1"/>
</dbReference>
<protein>
    <recommendedName>
        <fullName evidence="3">Fibroblast growth factor</fullName>
        <shortName evidence="3">FGF</shortName>
    </recommendedName>
</protein>
<sequence>MGKAWREFGASSKKYRKCTLSPGFSEKIGEAGIRKSLMAPSSNEYYTKKKYDASSYCKGILEITSVEIGVVAVKAINSNYYLAMNKKGKLYGSKEFNNDCKLKERIEENGYNTYASFNWQHNGRQMYVALNGKGAPRRGQKTRRKNTSAHFLPMVVHS</sequence>
<keyword evidence="2" id="KW-0339">Growth factor</keyword>
<evidence type="ECO:0000256" key="2">
    <source>
        <dbReference type="ARBA" id="ARBA00023030"/>
    </source>
</evidence>
<comment type="similarity">
    <text evidence="1 3">Belongs to the heparin-binding growth factors family.</text>
</comment>
<accession>A0A6B0S7Y2</accession>
<dbReference type="EMBL" id="VBQZ03000178">
    <property type="protein sequence ID" value="MXQ96977.1"/>
    <property type="molecule type" value="Genomic_DNA"/>
</dbReference>
<dbReference type="PANTHER" id="PTHR11486">
    <property type="entry name" value="FIBROBLAST GROWTH FACTOR"/>
    <property type="match status" value="1"/>
</dbReference>
<dbReference type="PROSITE" id="PS00247">
    <property type="entry name" value="HBGF_FGF"/>
    <property type="match status" value="1"/>
</dbReference>
<dbReference type="InterPro" id="IPR008996">
    <property type="entry name" value="IL1/FGF"/>
</dbReference>
<gene>
    <name evidence="4" type="ORF">E5288_WYG008620</name>
</gene>
<dbReference type="SMART" id="SM00442">
    <property type="entry name" value="FGF"/>
    <property type="match status" value="1"/>
</dbReference>
<proteinExistence type="inferred from homology"/>
<name>A0A6B0S7Y2_9CETA</name>
<dbReference type="AlphaFoldDB" id="A0A6B0S7Y2"/>
<dbReference type="Pfam" id="PF00167">
    <property type="entry name" value="FGF"/>
    <property type="match status" value="1"/>
</dbReference>
<evidence type="ECO:0000256" key="1">
    <source>
        <dbReference type="ARBA" id="ARBA00007936"/>
    </source>
</evidence>
<dbReference type="PRINTS" id="PR00263">
    <property type="entry name" value="HBGFFGF"/>
</dbReference>
<comment type="caution">
    <text evidence="4">The sequence shown here is derived from an EMBL/GenBank/DDBJ whole genome shotgun (WGS) entry which is preliminary data.</text>
</comment>
<organism evidence="4 5">
    <name type="scientific">Bos mutus</name>
    <name type="common">wild yak</name>
    <dbReference type="NCBI Taxonomy" id="72004"/>
    <lineage>
        <taxon>Eukaryota</taxon>
        <taxon>Metazoa</taxon>
        <taxon>Chordata</taxon>
        <taxon>Craniata</taxon>
        <taxon>Vertebrata</taxon>
        <taxon>Euteleostomi</taxon>
        <taxon>Mammalia</taxon>
        <taxon>Eutheria</taxon>
        <taxon>Laurasiatheria</taxon>
        <taxon>Artiodactyla</taxon>
        <taxon>Ruminantia</taxon>
        <taxon>Pecora</taxon>
        <taxon>Bovidae</taxon>
        <taxon>Bovinae</taxon>
        <taxon>Bos</taxon>
    </lineage>
</organism>